<protein>
    <submittedName>
        <fullName evidence="2">Uncharacterized protein</fullName>
    </submittedName>
</protein>
<organism evidence="2 3">
    <name type="scientific">Caerostris extrusa</name>
    <name type="common">Bark spider</name>
    <name type="synonym">Caerostris bankana</name>
    <dbReference type="NCBI Taxonomy" id="172846"/>
    <lineage>
        <taxon>Eukaryota</taxon>
        <taxon>Metazoa</taxon>
        <taxon>Ecdysozoa</taxon>
        <taxon>Arthropoda</taxon>
        <taxon>Chelicerata</taxon>
        <taxon>Arachnida</taxon>
        <taxon>Araneae</taxon>
        <taxon>Araneomorphae</taxon>
        <taxon>Entelegynae</taxon>
        <taxon>Araneoidea</taxon>
        <taxon>Araneidae</taxon>
        <taxon>Caerostris</taxon>
    </lineage>
</organism>
<evidence type="ECO:0000313" key="3">
    <source>
        <dbReference type="Proteomes" id="UP001054945"/>
    </source>
</evidence>
<accession>A0AAV4MFY8</accession>
<name>A0AAV4MFY8_CAEEX</name>
<dbReference type="EMBL" id="BPLR01002216">
    <property type="protein sequence ID" value="GIX71377.1"/>
    <property type="molecule type" value="Genomic_DNA"/>
</dbReference>
<keyword evidence="1" id="KW-0472">Membrane</keyword>
<reference evidence="2 3" key="1">
    <citation type="submission" date="2021-06" db="EMBL/GenBank/DDBJ databases">
        <title>Caerostris extrusa draft genome.</title>
        <authorList>
            <person name="Kono N."/>
            <person name="Arakawa K."/>
        </authorList>
    </citation>
    <scope>NUCLEOTIDE SEQUENCE [LARGE SCALE GENOMIC DNA]</scope>
</reference>
<dbReference type="AlphaFoldDB" id="A0AAV4MFY8"/>
<evidence type="ECO:0000313" key="2">
    <source>
        <dbReference type="EMBL" id="GIX71377.1"/>
    </source>
</evidence>
<feature type="transmembrane region" description="Helical" evidence="1">
    <location>
        <begin position="12"/>
        <end position="30"/>
    </location>
</feature>
<proteinExistence type="predicted"/>
<evidence type="ECO:0000256" key="1">
    <source>
        <dbReference type="SAM" id="Phobius"/>
    </source>
</evidence>
<gene>
    <name evidence="2" type="ORF">CEXT_352871</name>
</gene>
<comment type="caution">
    <text evidence="2">The sequence shown here is derived from an EMBL/GenBank/DDBJ whole genome shotgun (WGS) entry which is preliminary data.</text>
</comment>
<sequence>MVDEVSSLDDCLLTFFINFAMITAGIGRNFNIRLVRDHGGGVRGQPRKPAHISLPFVLMMGFGVSLHNTCSKSSIPSIFPNSQSNNHGASVVVDKDPHLAATFPMLPGYIVTNADCEKTSWSLGLSGP</sequence>
<keyword evidence="3" id="KW-1185">Reference proteome</keyword>
<dbReference type="Proteomes" id="UP001054945">
    <property type="component" value="Unassembled WGS sequence"/>
</dbReference>
<keyword evidence="1" id="KW-0812">Transmembrane</keyword>
<keyword evidence="1" id="KW-1133">Transmembrane helix</keyword>